<proteinExistence type="predicted"/>
<name>A0ACC2PU26_9HYME</name>
<dbReference type="Proteomes" id="UP001239111">
    <property type="component" value="Chromosome 1"/>
</dbReference>
<keyword evidence="2" id="KW-1185">Reference proteome</keyword>
<evidence type="ECO:0000313" key="2">
    <source>
        <dbReference type="Proteomes" id="UP001239111"/>
    </source>
</evidence>
<evidence type="ECO:0000313" key="1">
    <source>
        <dbReference type="EMBL" id="KAJ8687115.1"/>
    </source>
</evidence>
<dbReference type="EMBL" id="CM056741">
    <property type="protein sequence ID" value="KAJ8687115.1"/>
    <property type="molecule type" value="Genomic_DNA"/>
</dbReference>
<reference evidence="1" key="1">
    <citation type="submission" date="2023-04" db="EMBL/GenBank/DDBJ databases">
        <title>A chromosome-level genome assembly of the parasitoid wasp Eretmocerus hayati.</title>
        <authorList>
            <person name="Zhong Y."/>
            <person name="Liu S."/>
            <person name="Liu Y."/>
        </authorList>
    </citation>
    <scope>NUCLEOTIDE SEQUENCE</scope>
    <source>
        <strain evidence="1">ZJU_SS_LIU_2023</strain>
    </source>
</reference>
<comment type="caution">
    <text evidence="1">The sequence shown here is derived from an EMBL/GenBank/DDBJ whole genome shotgun (WGS) entry which is preliminary data.</text>
</comment>
<sequence length="365" mass="41594">MHLADDVSITYEEYQSFEALKDDSKCVKAYMEKMWTSDEMANRLHRPTTAKDDSLTEVLGPRQPWTPEKKMLLQKRNAIAGCPSKDEDSSWVSSIESTALTWQGVTMEHCYELGDSDDGIAETNSRTGRIGRVYNISRKRLSPATLSDSDSGCLKRSESFVRRGAGKKLFRKSYKRNTSNFVSVLPFITITNNMGGRSDPVTSSTSLFIDEEYNDEGGQYRRDEEVQYIASSNESNEQLVAKKSIFIEDFIREARINPLKRGIIHDVYERDTIRVGDAIVHRTLVERKNTNLFIFFAYGDHYHCIHDCSYIPVQPVSVHSSRHSKIRSLFDENVGTSSQSTSAQNIGGIYTAMVKKIKEDYLHFR</sequence>
<accession>A0ACC2PU26</accession>
<gene>
    <name evidence="1" type="ORF">QAD02_022909</name>
</gene>
<protein>
    <submittedName>
        <fullName evidence="1">Uncharacterized protein</fullName>
    </submittedName>
</protein>
<organism evidence="1 2">
    <name type="scientific">Eretmocerus hayati</name>
    <dbReference type="NCBI Taxonomy" id="131215"/>
    <lineage>
        <taxon>Eukaryota</taxon>
        <taxon>Metazoa</taxon>
        <taxon>Ecdysozoa</taxon>
        <taxon>Arthropoda</taxon>
        <taxon>Hexapoda</taxon>
        <taxon>Insecta</taxon>
        <taxon>Pterygota</taxon>
        <taxon>Neoptera</taxon>
        <taxon>Endopterygota</taxon>
        <taxon>Hymenoptera</taxon>
        <taxon>Apocrita</taxon>
        <taxon>Proctotrupomorpha</taxon>
        <taxon>Chalcidoidea</taxon>
        <taxon>Aphelinidae</taxon>
        <taxon>Aphelininae</taxon>
        <taxon>Eretmocerus</taxon>
    </lineage>
</organism>